<organism evidence="1">
    <name type="scientific">Loa loa</name>
    <name type="common">Eye worm</name>
    <name type="synonym">Filaria loa</name>
    <dbReference type="NCBI Taxonomy" id="7209"/>
    <lineage>
        <taxon>Eukaryota</taxon>
        <taxon>Metazoa</taxon>
        <taxon>Ecdysozoa</taxon>
        <taxon>Nematoda</taxon>
        <taxon>Chromadorea</taxon>
        <taxon>Rhabditida</taxon>
        <taxon>Spirurina</taxon>
        <taxon>Spiruromorpha</taxon>
        <taxon>Filarioidea</taxon>
        <taxon>Onchocercidae</taxon>
        <taxon>Loa</taxon>
    </lineage>
</organism>
<dbReference type="OrthoDB" id="5875033at2759"/>
<dbReference type="EMBL" id="JH712086">
    <property type="protein sequence ID" value="EJD76185.1"/>
    <property type="molecule type" value="Genomic_DNA"/>
</dbReference>
<dbReference type="OMA" id="CKIANDA"/>
<dbReference type="CTD" id="31251487"/>
<gene>
    <name evidence="1" type="ORF">LOAG_16820</name>
</gene>
<protein>
    <submittedName>
        <fullName evidence="1">Uncharacterized protein</fullName>
    </submittedName>
</protein>
<dbReference type="GeneID" id="31251487"/>
<accession>A0A1S0UKU2</accession>
<reference evidence="1" key="1">
    <citation type="submission" date="2012-04" db="EMBL/GenBank/DDBJ databases">
        <title>The Genome Sequence of Loa loa.</title>
        <authorList>
            <consortium name="The Broad Institute Genome Sequencing Platform"/>
            <consortium name="Broad Institute Genome Sequencing Center for Infectious Disease"/>
            <person name="Nutman T.B."/>
            <person name="Fink D.L."/>
            <person name="Russ C."/>
            <person name="Young S."/>
            <person name="Zeng Q."/>
            <person name="Gargeya S."/>
            <person name="Alvarado L."/>
            <person name="Berlin A."/>
            <person name="Chapman S.B."/>
            <person name="Chen Z."/>
            <person name="Freedman E."/>
            <person name="Gellesch M."/>
            <person name="Goldberg J."/>
            <person name="Griggs A."/>
            <person name="Gujja S."/>
            <person name="Heilman E.R."/>
            <person name="Heiman D."/>
            <person name="Howarth C."/>
            <person name="Mehta T."/>
            <person name="Neiman D."/>
            <person name="Pearson M."/>
            <person name="Roberts A."/>
            <person name="Saif S."/>
            <person name="Shea T."/>
            <person name="Shenoy N."/>
            <person name="Sisk P."/>
            <person name="Stolte C."/>
            <person name="Sykes S."/>
            <person name="White J."/>
            <person name="Yandava C."/>
            <person name="Haas B."/>
            <person name="Henn M.R."/>
            <person name="Nusbaum C."/>
            <person name="Birren B."/>
        </authorList>
    </citation>
    <scope>NUCLEOTIDE SEQUENCE [LARGE SCALE GENOMIC DNA]</scope>
</reference>
<dbReference type="Gene3D" id="1.10.287.1490">
    <property type="match status" value="1"/>
</dbReference>
<dbReference type="RefSeq" id="XP_020306998.1">
    <property type="nucleotide sequence ID" value="XM_020449479.1"/>
</dbReference>
<sequence>MVDCLQNELNAKNEYIKTLSKQCNDTEWSLGEHRQWLNDSTNRIEDLTKELCKSDDCIKQLRQEIENQNADISNCLETIDVLNSQFSAKSDCIANLEKAKNDTEWSLGEHRQWLQNANERIAEFKESEIVKDTMIKELHNEIDELSKKVVLDLKAALEAVKKEMQQEKTEVSQVF</sequence>
<proteinExistence type="predicted"/>
<dbReference type="AlphaFoldDB" id="A0A1S0UKU2"/>
<dbReference type="InParanoid" id="A0A1S0UKU2"/>
<name>A0A1S0UKU2_LOALO</name>
<dbReference type="KEGG" id="loa:LOAG_16820"/>
<evidence type="ECO:0000313" key="1">
    <source>
        <dbReference type="EMBL" id="EJD76185.1"/>
    </source>
</evidence>